<evidence type="ECO:0000256" key="1">
    <source>
        <dbReference type="ARBA" id="ARBA00004651"/>
    </source>
</evidence>
<dbReference type="GO" id="GO:0022857">
    <property type="term" value="F:transmembrane transporter activity"/>
    <property type="evidence" value="ECO:0007669"/>
    <property type="project" value="InterPro"/>
</dbReference>
<dbReference type="AlphaFoldDB" id="A0A076MS14"/>
<dbReference type="GO" id="GO:0005886">
    <property type="term" value="C:plasma membrane"/>
    <property type="evidence" value="ECO:0007669"/>
    <property type="project" value="UniProtKB-SubCell"/>
</dbReference>
<keyword evidence="5 7" id="KW-0472">Membrane</keyword>
<comment type="subcellular location">
    <subcellularLocation>
        <location evidence="1">Cell membrane</location>
        <topology evidence="1">Multi-pass membrane protein</topology>
    </subcellularLocation>
</comment>
<dbReference type="eggNOG" id="COG2211">
    <property type="taxonomic scope" value="Bacteria"/>
</dbReference>
<feature type="transmembrane region" description="Helical" evidence="7">
    <location>
        <begin position="211"/>
        <end position="234"/>
    </location>
</feature>
<keyword evidence="2" id="KW-1003">Cell membrane</keyword>
<keyword evidence="3 7" id="KW-0812">Transmembrane</keyword>
<feature type="transmembrane region" description="Helical" evidence="7">
    <location>
        <begin position="369"/>
        <end position="388"/>
    </location>
</feature>
<evidence type="ECO:0000256" key="3">
    <source>
        <dbReference type="ARBA" id="ARBA00022692"/>
    </source>
</evidence>
<feature type="transmembrane region" description="Helical" evidence="7">
    <location>
        <begin position="246"/>
        <end position="266"/>
    </location>
</feature>
<dbReference type="PATRIC" id="fig|1068978.7.peg.3808"/>
<name>A0A076MS14_AMYME</name>
<dbReference type="SUPFAM" id="SSF103473">
    <property type="entry name" value="MFS general substrate transporter"/>
    <property type="match status" value="1"/>
</dbReference>
<evidence type="ECO:0000256" key="2">
    <source>
        <dbReference type="ARBA" id="ARBA00022475"/>
    </source>
</evidence>
<feature type="transmembrane region" description="Helical" evidence="7">
    <location>
        <begin position="152"/>
        <end position="179"/>
    </location>
</feature>
<gene>
    <name evidence="8" type="ORF">AMETH_3566</name>
</gene>
<dbReference type="InterPro" id="IPR036259">
    <property type="entry name" value="MFS_trans_sf"/>
</dbReference>
<reference evidence="8 9" key="1">
    <citation type="submission" date="2014-07" db="EMBL/GenBank/DDBJ databases">
        <title>Whole Genome Sequence of the Amycolatopsis methanolica 239.</title>
        <authorList>
            <person name="Tang B."/>
        </authorList>
    </citation>
    <scope>NUCLEOTIDE SEQUENCE [LARGE SCALE GENOMIC DNA]</scope>
    <source>
        <strain evidence="8 9">239</strain>
    </source>
</reference>
<proteinExistence type="predicted"/>
<evidence type="ECO:0000313" key="9">
    <source>
        <dbReference type="Proteomes" id="UP000062973"/>
    </source>
</evidence>
<dbReference type="InterPro" id="IPR011701">
    <property type="entry name" value="MFS"/>
</dbReference>
<dbReference type="STRING" id="1068978.AMETH_3566"/>
<dbReference type="OrthoDB" id="3810421at2"/>
<accession>A0A076MS14</accession>
<dbReference type="EMBL" id="CP009110">
    <property type="protein sequence ID" value="AIJ23658.1"/>
    <property type="molecule type" value="Genomic_DNA"/>
</dbReference>
<protein>
    <submittedName>
        <fullName evidence="8">Major facilitator transporter</fullName>
    </submittedName>
</protein>
<sequence length="415" mass="41657">MPSPLRNPAFARLWAAGVCAETAEWMLQVALPLHIFALTGSPAATAATMAAGVLPAVLLSPVARVLADRRNRRALLAAVCAGQAVVAVPLLSSSLPVIYLVMALQSGLAAVFEPARSALVPVLVPGRTTAANGALGVGTCVARLAGSALGGVLLGLAGLGAVVVAYAAALVAAIGFLATRFAEPRPVHRAPAVRAWLDGLADIRRDHRLRLVIFMTALMSVGQGMFVVLFVLFVSGPLGQGEAETGLLRGVQAIGGLAAGLALATIARNAAPARLLAWGAVAFGLTAAVIWNATALTSAFGVYIGLFIAVGVPVVVLNAGLLSVVQTVSPPGSTGRVLSTGFAVQALAQVAGMLGAGALVGPLGLTPLLNFQAALNLAAGALGVAVLVRRMTTVDPCPTSSPPATSTSPTTATRR</sequence>
<keyword evidence="4 7" id="KW-1133">Transmembrane helix</keyword>
<organism evidence="8 9">
    <name type="scientific">Amycolatopsis methanolica 239</name>
    <dbReference type="NCBI Taxonomy" id="1068978"/>
    <lineage>
        <taxon>Bacteria</taxon>
        <taxon>Bacillati</taxon>
        <taxon>Actinomycetota</taxon>
        <taxon>Actinomycetes</taxon>
        <taxon>Pseudonocardiales</taxon>
        <taxon>Pseudonocardiaceae</taxon>
        <taxon>Amycolatopsis</taxon>
        <taxon>Amycolatopsis methanolica group</taxon>
    </lineage>
</organism>
<feature type="region of interest" description="Disordered" evidence="6">
    <location>
        <begin position="395"/>
        <end position="415"/>
    </location>
</feature>
<dbReference type="PANTHER" id="PTHR23513">
    <property type="entry name" value="INTEGRAL MEMBRANE EFFLUX PROTEIN-RELATED"/>
    <property type="match status" value="1"/>
</dbReference>
<feature type="transmembrane region" description="Helical" evidence="7">
    <location>
        <begin position="44"/>
        <end position="67"/>
    </location>
</feature>
<dbReference type="KEGG" id="amq:AMETH_3566"/>
<dbReference type="CDD" id="cd06173">
    <property type="entry name" value="MFS_MefA_like"/>
    <property type="match status" value="1"/>
</dbReference>
<feature type="compositionally biased region" description="Low complexity" evidence="6">
    <location>
        <begin position="402"/>
        <end position="415"/>
    </location>
</feature>
<keyword evidence="9" id="KW-1185">Reference proteome</keyword>
<dbReference type="PANTHER" id="PTHR23513:SF6">
    <property type="entry name" value="MAJOR FACILITATOR SUPERFAMILY ASSOCIATED DOMAIN-CONTAINING PROTEIN"/>
    <property type="match status" value="1"/>
</dbReference>
<evidence type="ECO:0000256" key="7">
    <source>
        <dbReference type="SAM" id="Phobius"/>
    </source>
</evidence>
<dbReference type="RefSeq" id="WP_026153134.1">
    <property type="nucleotide sequence ID" value="NZ_AQUL01000001.1"/>
</dbReference>
<evidence type="ECO:0000313" key="8">
    <source>
        <dbReference type="EMBL" id="AIJ23658.1"/>
    </source>
</evidence>
<feature type="transmembrane region" description="Helical" evidence="7">
    <location>
        <begin position="337"/>
        <end position="363"/>
    </location>
</feature>
<evidence type="ECO:0000256" key="4">
    <source>
        <dbReference type="ARBA" id="ARBA00022989"/>
    </source>
</evidence>
<dbReference type="Pfam" id="PF07690">
    <property type="entry name" value="MFS_1"/>
    <property type="match status" value="1"/>
</dbReference>
<dbReference type="Gene3D" id="1.20.1250.20">
    <property type="entry name" value="MFS general substrate transporter like domains"/>
    <property type="match status" value="1"/>
</dbReference>
<dbReference type="Proteomes" id="UP000062973">
    <property type="component" value="Chromosome"/>
</dbReference>
<feature type="transmembrane region" description="Helical" evidence="7">
    <location>
        <begin position="74"/>
        <end position="102"/>
    </location>
</feature>
<feature type="transmembrane region" description="Helical" evidence="7">
    <location>
        <begin position="300"/>
        <end position="325"/>
    </location>
</feature>
<evidence type="ECO:0000256" key="5">
    <source>
        <dbReference type="ARBA" id="ARBA00023136"/>
    </source>
</evidence>
<dbReference type="HOGENOM" id="CLU_034180_15_5_11"/>
<feature type="transmembrane region" description="Helical" evidence="7">
    <location>
        <begin position="275"/>
        <end position="294"/>
    </location>
</feature>
<evidence type="ECO:0000256" key="6">
    <source>
        <dbReference type="SAM" id="MobiDB-lite"/>
    </source>
</evidence>